<dbReference type="EMBL" id="RBTW01000040">
    <property type="protein sequence ID" value="RMU22424.1"/>
    <property type="molecule type" value="Genomic_DNA"/>
</dbReference>
<dbReference type="Pfam" id="PF02498">
    <property type="entry name" value="Bro-N"/>
    <property type="match status" value="1"/>
</dbReference>
<evidence type="ECO:0000259" key="2">
    <source>
        <dbReference type="PROSITE" id="PS51750"/>
    </source>
</evidence>
<accession>A0AB37RDY4</accession>
<evidence type="ECO:0000313" key="4">
    <source>
        <dbReference type="Proteomes" id="UP000271817"/>
    </source>
</evidence>
<dbReference type="SMART" id="SM01040">
    <property type="entry name" value="Bro-N"/>
    <property type="match status" value="1"/>
</dbReference>
<dbReference type="PROSITE" id="PS51750">
    <property type="entry name" value="BRO_N"/>
    <property type="match status" value="1"/>
</dbReference>
<protein>
    <submittedName>
        <fullName evidence="3">Prophage antirepressor</fullName>
    </submittedName>
</protein>
<name>A0AB37RDY4_PSEAV</name>
<reference evidence="3 4" key="1">
    <citation type="submission" date="2018-08" db="EMBL/GenBank/DDBJ databases">
        <title>Recombination of ecologically and evolutionarily significant loci maintains genetic cohesion in the Pseudomonas syringae species complex.</title>
        <authorList>
            <person name="Dillon M."/>
            <person name="Thakur S."/>
            <person name="Almeida R.N.D."/>
            <person name="Weir B.S."/>
            <person name="Guttman D.S."/>
        </authorList>
    </citation>
    <scope>NUCLEOTIDE SEQUENCE [LARGE SCALE GENOMIC DNA]</scope>
    <source>
        <strain evidence="3 4">ICMP 3402</strain>
    </source>
</reference>
<dbReference type="Proteomes" id="UP000271817">
    <property type="component" value="Unassembled WGS sequence"/>
</dbReference>
<dbReference type="InterPro" id="IPR003497">
    <property type="entry name" value="BRO_N_domain"/>
</dbReference>
<proteinExistence type="predicted"/>
<dbReference type="AlphaFoldDB" id="A0AB37RDY4"/>
<evidence type="ECO:0000313" key="3">
    <source>
        <dbReference type="EMBL" id="RMU22424.1"/>
    </source>
</evidence>
<feature type="compositionally biased region" description="Basic residues" evidence="1">
    <location>
        <begin position="12"/>
        <end position="22"/>
    </location>
</feature>
<dbReference type="PANTHER" id="PTHR36180">
    <property type="entry name" value="DNA-BINDING PROTEIN-RELATED-RELATED"/>
    <property type="match status" value="1"/>
</dbReference>
<comment type="caution">
    <text evidence="3">The sequence shown here is derived from an EMBL/GenBank/DDBJ whole genome shotgun (WGS) entry which is preliminary data.</text>
</comment>
<feature type="domain" description="Bro-N" evidence="2">
    <location>
        <begin position="47"/>
        <end position="153"/>
    </location>
</feature>
<feature type="region of interest" description="Disordered" evidence="1">
    <location>
        <begin position="1"/>
        <end position="31"/>
    </location>
</feature>
<dbReference type="PANTHER" id="PTHR36180:SF2">
    <property type="entry name" value="BRO FAMILY PROTEIN"/>
    <property type="match status" value="1"/>
</dbReference>
<organism evidence="3 4">
    <name type="scientific">Pseudomonas amygdali pv. lachrymans</name>
    <name type="common">Pseudomonas syringae pv. lachrymans</name>
    <dbReference type="NCBI Taxonomy" id="53707"/>
    <lineage>
        <taxon>Bacteria</taxon>
        <taxon>Pseudomonadati</taxon>
        <taxon>Pseudomonadota</taxon>
        <taxon>Gammaproteobacteria</taxon>
        <taxon>Pseudomonadales</taxon>
        <taxon>Pseudomonadaceae</taxon>
        <taxon>Pseudomonas</taxon>
        <taxon>Pseudomonas amygdali</taxon>
    </lineage>
</organism>
<sequence length="327" mass="36343">MFFAYENPWSKKMSKSSRRKKAPAVGATEAHEAERKSFRKNVMTNNSTAVSNVIPFRFEAKEVRTLLINDQPWFVANDVSAALLYSEASAMTRHLDDDEKGLSIVQTLGGDQEMLVINESGLYSAILRSRKAEAKRFKKWVTGEVLPAIRKTGRYEEPAGRMATLIGQTIGTDGFHMLGAIVKGKVSGLPKSAQRRATSKIWSQAHAAFGVRSAADIPAELLDSARNFIAAYVVLEGEYIERRQLDAQVDFKGSPHSQYLLSLDEQGRQRVELLPIDTMVMNARQFIKAMSTSDDAMIPIEQLLEFMAVAVEQLRQSAELRSARAAA</sequence>
<gene>
    <name evidence="3" type="ORF">ALP33_03714</name>
</gene>
<evidence type="ECO:0000256" key="1">
    <source>
        <dbReference type="SAM" id="MobiDB-lite"/>
    </source>
</evidence>